<evidence type="ECO:0000313" key="2">
    <source>
        <dbReference type="EMBL" id="MCF7541241.1"/>
    </source>
</evidence>
<dbReference type="EMBL" id="JAKJXH010000002">
    <property type="protein sequence ID" value="MCF7541241.1"/>
    <property type="molecule type" value="Genomic_DNA"/>
</dbReference>
<evidence type="ECO:0000313" key="3">
    <source>
        <dbReference type="Proteomes" id="UP001162905"/>
    </source>
</evidence>
<accession>A0ABS9I1K5</accession>
<keyword evidence="3" id="KW-1185">Reference proteome</keyword>
<protein>
    <submittedName>
        <fullName evidence="2">DUF2790 domain-containing protein</fullName>
    </submittedName>
</protein>
<keyword evidence="1" id="KW-0732">Signal</keyword>
<comment type="caution">
    <text evidence="2">The sequence shown here is derived from an EMBL/GenBank/DDBJ whole genome shotgun (WGS) entry which is preliminary data.</text>
</comment>
<name>A0ABS9I1K5_9PSED</name>
<organism evidence="2 3">
    <name type="scientific">Pseudomonas petrae</name>
    <dbReference type="NCBI Taxonomy" id="2912190"/>
    <lineage>
        <taxon>Bacteria</taxon>
        <taxon>Pseudomonadati</taxon>
        <taxon>Pseudomonadota</taxon>
        <taxon>Gammaproteobacteria</taxon>
        <taxon>Pseudomonadales</taxon>
        <taxon>Pseudomonadaceae</taxon>
        <taxon>Pseudomonas</taxon>
    </lineage>
</organism>
<evidence type="ECO:0000256" key="1">
    <source>
        <dbReference type="SAM" id="SignalP"/>
    </source>
</evidence>
<reference evidence="2" key="1">
    <citation type="submission" date="2022-01" db="EMBL/GenBank/DDBJ databases">
        <title>Pseudomonas sp. nov. isolated from Antarctic regolith.</title>
        <authorList>
            <person name="Novakova D."/>
            <person name="Sedlar K."/>
        </authorList>
    </citation>
    <scope>NUCLEOTIDE SEQUENCE</scope>
    <source>
        <strain evidence="2">P2647</strain>
    </source>
</reference>
<dbReference type="Pfam" id="PF10976">
    <property type="entry name" value="DUF2790"/>
    <property type="match status" value="1"/>
</dbReference>
<dbReference type="RefSeq" id="WP_237250512.1">
    <property type="nucleotide sequence ID" value="NZ_JAKJXH010000002.1"/>
</dbReference>
<dbReference type="Gene3D" id="2.30.140.50">
    <property type="entry name" value="Protein of unknown function DUF2790"/>
    <property type="match status" value="1"/>
</dbReference>
<dbReference type="Proteomes" id="UP001162905">
    <property type="component" value="Unassembled WGS sequence"/>
</dbReference>
<feature type="signal peptide" evidence="1">
    <location>
        <begin position="1"/>
        <end position="19"/>
    </location>
</feature>
<sequence>MKAALVVMALCGFSAMAMAEESGAKVAAQQQRVEEYTYSTKLDIAKVISVDEVPNVCQVVAQHMTYEDSQGRRHVLEYQVMGNGCSNGCSNG</sequence>
<proteinExistence type="predicted"/>
<gene>
    <name evidence="2" type="ORF">L4G47_03260</name>
</gene>
<dbReference type="InterPro" id="IPR021245">
    <property type="entry name" value="DUF2790"/>
</dbReference>
<feature type="chain" id="PRO_5046466499" evidence="1">
    <location>
        <begin position="20"/>
        <end position="92"/>
    </location>
</feature>